<organism evidence="4 5">
    <name type="scientific">Sulfitobacter delicatus</name>
    <dbReference type="NCBI Taxonomy" id="218672"/>
    <lineage>
        <taxon>Bacteria</taxon>
        <taxon>Pseudomonadati</taxon>
        <taxon>Pseudomonadota</taxon>
        <taxon>Alphaproteobacteria</taxon>
        <taxon>Rhodobacterales</taxon>
        <taxon>Roseobacteraceae</taxon>
        <taxon>Sulfitobacter</taxon>
    </lineage>
</organism>
<dbReference type="InterPro" id="IPR001279">
    <property type="entry name" value="Metallo-B-lactamas"/>
</dbReference>
<dbReference type="STRING" id="218672.SAMN04489759_102426"/>
<sequence length="230" mass="25012">MNIIWLGHGSFRIEIEDQVLLIDPWLNGNPMLSEDQHAEAMNGATQILVTHGHFDHTQDIADVASRTNAPVAGMYELMAWFESKGVAQTNGFNKGGTIRVGNVAVTMVPASHSSSISGDNGPIYTGMETGFMIAGEGHTIYHSGDTAIMADMDWMGDYHKPDIGILSAGGHFTMDMAQAAYAAKRYFDFKTVIPCHYRTFDLLEQSAKVLADGLPGVDVVEPQVLQPIKL</sequence>
<keyword evidence="1 2" id="KW-0378">Hydrolase</keyword>
<dbReference type="PANTHER" id="PTHR43546:SF3">
    <property type="entry name" value="UPF0173 METAL-DEPENDENT HYDROLASE MJ1163"/>
    <property type="match status" value="1"/>
</dbReference>
<evidence type="ECO:0000256" key="1">
    <source>
        <dbReference type="ARBA" id="ARBA00022801"/>
    </source>
</evidence>
<protein>
    <recommendedName>
        <fullName evidence="2">UPF0173 metal-dependent hydrolase SAMN04489759_102426</fullName>
    </recommendedName>
</protein>
<accession>A0A1G7LZ61</accession>
<dbReference type="InterPro" id="IPR050114">
    <property type="entry name" value="UPF0173_UPF0282_UlaG_hydrolase"/>
</dbReference>
<gene>
    <name evidence="4" type="ORF">SAMN04489759_102426</name>
</gene>
<dbReference type="RefSeq" id="WP_093739913.1">
    <property type="nucleotide sequence ID" value="NZ_FNBP01000002.1"/>
</dbReference>
<dbReference type="Proteomes" id="UP000199399">
    <property type="component" value="Unassembled WGS sequence"/>
</dbReference>
<dbReference type="GO" id="GO:0016787">
    <property type="term" value="F:hydrolase activity"/>
    <property type="evidence" value="ECO:0007669"/>
    <property type="project" value="UniProtKB-UniRule"/>
</dbReference>
<dbReference type="PANTHER" id="PTHR43546">
    <property type="entry name" value="UPF0173 METAL-DEPENDENT HYDROLASE MJ1163-RELATED"/>
    <property type="match status" value="1"/>
</dbReference>
<feature type="domain" description="Metallo-beta-lactamase" evidence="3">
    <location>
        <begin position="7"/>
        <end position="196"/>
    </location>
</feature>
<dbReference type="EMBL" id="FNBP01000002">
    <property type="protein sequence ID" value="SDF54795.1"/>
    <property type="molecule type" value="Genomic_DNA"/>
</dbReference>
<dbReference type="SUPFAM" id="SSF56281">
    <property type="entry name" value="Metallo-hydrolase/oxidoreductase"/>
    <property type="match status" value="1"/>
</dbReference>
<evidence type="ECO:0000259" key="3">
    <source>
        <dbReference type="SMART" id="SM00849"/>
    </source>
</evidence>
<reference evidence="5" key="1">
    <citation type="submission" date="2016-10" db="EMBL/GenBank/DDBJ databases">
        <authorList>
            <person name="Varghese N."/>
            <person name="Submissions S."/>
        </authorList>
    </citation>
    <scope>NUCLEOTIDE SEQUENCE [LARGE SCALE GENOMIC DNA]</scope>
    <source>
        <strain evidence="5">DSM 16477</strain>
    </source>
</reference>
<keyword evidence="5" id="KW-1185">Reference proteome</keyword>
<dbReference type="Pfam" id="PF12706">
    <property type="entry name" value="Lactamase_B_2"/>
    <property type="match status" value="1"/>
</dbReference>
<proteinExistence type="inferred from homology"/>
<name>A0A1G7LZ61_9RHOB</name>
<dbReference type="InterPro" id="IPR036866">
    <property type="entry name" value="RibonucZ/Hydroxyglut_hydro"/>
</dbReference>
<dbReference type="HAMAP" id="MF_00457">
    <property type="entry name" value="UPF0173"/>
    <property type="match status" value="1"/>
</dbReference>
<comment type="similarity">
    <text evidence="2">Belongs to the UPF0173 family.</text>
</comment>
<evidence type="ECO:0000313" key="5">
    <source>
        <dbReference type="Proteomes" id="UP000199399"/>
    </source>
</evidence>
<dbReference type="NCBIfam" id="NF001911">
    <property type="entry name" value="PRK00685.1"/>
    <property type="match status" value="1"/>
</dbReference>
<dbReference type="InterPro" id="IPR022877">
    <property type="entry name" value="UPF0173"/>
</dbReference>
<dbReference type="AlphaFoldDB" id="A0A1G7LZ61"/>
<dbReference type="OrthoDB" id="9789133at2"/>
<dbReference type="Gene3D" id="3.60.15.10">
    <property type="entry name" value="Ribonuclease Z/Hydroxyacylglutathione hydrolase-like"/>
    <property type="match status" value="1"/>
</dbReference>
<dbReference type="SMART" id="SM00849">
    <property type="entry name" value="Lactamase_B"/>
    <property type="match status" value="1"/>
</dbReference>
<evidence type="ECO:0000256" key="2">
    <source>
        <dbReference type="HAMAP-Rule" id="MF_00457"/>
    </source>
</evidence>
<evidence type="ECO:0000313" key="4">
    <source>
        <dbReference type="EMBL" id="SDF54795.1"/>
    </source>
</evidence>